<sequence>MEKIYSIIAGLLLTVSVFAQAPQKMSYQAVIRNNSNALITSAPVGMKISILQSSSTGAAVYVETQTPSTNSNGLVSLQIGMGTVLTGTFSGINWSAGPYFIKTETDPTGGTAYTIAGTNELMSVPYALFSANGTAGSTGAAGPNIITVSTTTTQTGLLTGNGANVSAVPATTASISASVDKNYVTNAQQTVLGNTSNTNTGDQTTITGNSGTATALATARTINGVPFDGTANITITAAAGGMQYFEKELVSDGENSIALTFSLGVFSKIHYNGALLKQNQWSGVGLTTLTLILDTRQNDKLTVTN</sequence>
<dbReference type="STRING" id="178355.SAMN04488062_11224"/>
<reference evidence="3" key="1">
    <citation type="submission" date="2016-10" db="EMBL/GenBank/DDBJ databases">
        <authorList>
            <person name="Varghese N."/>
            <person name="Submissions S."/>
        </authorList>
    </citation>
    <scope>NUCLEOTIDE SEQUENCE [LARGE SCALE GENOMIC DNA]</scope>
    <source>
        <strain evidence="3">CGMCC 1.2747</strain>
    </source>
</reference>
<keyword evidence="1" id="KW-0732">Signal</keyword>
<keyword evidence="3" id="KW-1185">Reference proteome</keyword>
<dbReference type="AlphaFoldDB" id="A0A1G8EH11"/>
<proteinExistence type="predicted"/>
<dbReference type="EMBL" id="FNDB01000012">
    <property type="protein sequence ID" value="SDH69080.1"/>
    <property type="molecule type" value="Genomic_DNA"/>
</dbReference>
<protein>
    <submittedName>
        <fullName evidence="2">Uncharacterized protein</fullName>
    </submittedName>
</protein>
<name>A0A1G8EH11_9FLAO</name>
<accession>A0A1G8EH11</accession>
<feature type="signal peptide" evidence="1">
    <location>
        <begin position="1"/>
        <end position="21"/>
    </location>
</feature>
<dbReference type="OrthoDB" id="9765957at2"/>
<feature type="chain" id="PRO_5011586094" evidence="1">
    <location>
        <begin position="22"/>
        <end position="305"/>
    </location>
</feature>
<evidence type="ECO:0000313" key="2">
    <source>
        <dbReference type="EMBL" id="SDH69080.1"/>
    </source>
</evidence>
<organism evidence="2 3">
    <name type="scientific">Flavobacterium omnivorum</name>
    <dbReference type="NCBI Taxonomy" id="178355"/>
    <lineage>
        <taxon>Bacteria</taxon>
        <taxon>Pseudomonadati</taxon>
        <taxon>Bacteroidota</taxon>
        <taxon>Flavobacteriia</taxon>
        <taxon>Flavobacteriales</taxon>
        <taxon>Flavobacteriaceae</taxon>
        <taxon>Flavobacterium</taxon>
    </lineage>
</organism>
<dbReference type="Proteomes" id="UP000199274">
    <property type="component" value="Unassembled WGS sequence"/>
</dbReference>
<evidence type="ECO:0000256" key="1">
    <source>
        <dbReference type="SAM" id="SignalP"/>
    </source>
</evidence>
<evidence type="ECO:0000313" key="3">
    <source>
        <dbReference type="Proteomes" id="UP000199274"/>
    </source>
</evidence>
<gene>
    <name evidence="2" type="ORF">SAMN04488062_11224</name>
</gene>
<dbReference type="RefSeq" id="WP_091257879.1">
    <property type="nucleotide sequence ID" value="NZ_FNDB01000012.1"/>
</dbReference>